<evidence type="ECO:0000313" key="1">
    <source>
        <dbReference type="EMBL" id="OHA26474.1"/>
    </source>
</evidence>
<comment type="caution">
    <text evidence="1">The sequence shown here is derived from an EMBL/GenBank/DDBJ whole genome shotgun (WGS) entry which is preliminary data.</text>
</comment>
<evidence type="ECO:0008006" key="3">
    <source>
        <dbReference type="Google" id="ProtNLM"/>
    </source>
</evidence>
<sequence>MNIELLELYEVTNMLLSCRPQKPVNAILMHARSFDGDDDGLFELVRKLIPSVAPIVVINGGGGEGMRGPSKKAWPGVEEYEKRLSSLGVMDIIRSAPARHTQEESEKFVDIIKERGWRRVVVANLPHYLLRSMLSGVCEIQKRGLSVLLYPVAPVSLSWRKPVFGSQGVSPIKRFAQCHEELKRITEYQKQYPDKFVSIKSLVEYLSVLPG</sequence>
<name>A0A1G2MRV7_9BACT</name>
<proteinExistence type="predicted"/>
<protein>
    <recommendedName>
        <fullName evidence="3">DUF218 domain-containing protein</fullName>
    </recommendedName>
</protein>
<dbReference type="AlphaFoldDB" id="A0A1G2MRV7"/>
<gene>
    <name evidence="1" type="ORF">A3C06_02765</name>
</gene>
<organism evidence="1 2">
    <name type="scientific">Candidatus Taylorbacteria bacterium RIFCSPHIGHO2_02_FULL_46_13</name>
    <dbReference type="NCBI Taxonomy" id="1802312"/>
    <lineage>
        <taxon>Bacteria</taxon>
        <taxon>Candidatus Tayloriibacteriota</taxon>
    </lineage>
</organism>
<reference evidence="1 2" key="1">
    <citation type="journal article" date="2016" name="Nat. Commun.">
        <title>Thousands of microbial genomes shed light on interconnected biogeochemical processes in an aquifer system.</title>
        <authorList>
            <person name="Anantharaman K."/>
            <person name="Brown C.T."/>
            <person name="Hug L.A."/>
            <person name="Sharon I."/>
            <person name="Castelle C.J."/>
            <person name="Probst A.J."/>
            <person name="Thomas B.C."/>
            <person name="Singh A."/>
            <person name="Wilkins M.J."/>
            <person name="Karaoz U."/>
            <person name="Brodie E.L."/>
            <person name="Williams K.H."/>
            <person name="Hubbard S.S."/>
            <person name="Banfield J.F."/>
        </authorList>
    </citation>
    <scope>NUCLEOTIDE SEQUENCE [LARGE SCALE GENOMIC DNA]</scope>
</reference>
<dbReference type="EMBL" id="MHRQ01000020">
    <property type="protein sequence ID" value="OHA26474.1"/>
    <property type="molecule type" value="Genomic_DNA"/>
</dbReference>
<dbReference type="Proteomes" id="UP000177565">
    <property type="component" value="Unassembled WGS sequence"/>
</dbReference>
<evidence type="ECO:0000313" key="2">
    <source>
        <dbReference type="Proteomes" id="UP000177565"/>
    </source>
</evidence>
<accession>A0A1G2MRV7</accession>